<dbReference type="Gene3D" id="3.40.50.2000">
    <property type="entry name" value="Glycogen Phosphorylase B"/>
    <property type="match status" value="2"/>
</dbReference>
<dbReference type="SUPFAM" id="SSF53756">
    <property type="entry name" value="UDP-Glycosyltransferase/glycogen phosphorylase"/>
    <property type="match status" value="1"/>
</dbReference>
<comment type="similarity">
    <text evidence="2 5">Belongs to the UDP-glycosyltransferase family.</text>
</comment>
<dbReference type="GO" id="GO:0035251">
    <property type="term" value="F:UDP-glucosyltransferase activity"/>
    <property type="evidence" value="ECO:0007669"/>
    <property type="project" value="InterPro"/>
</dbReference>
<name>A0AAF0WP32_DAUCS</name>
<dbReference type="AlphaFoldDB" id="A0AAF0WP32"/>
<dbReference type="PROSITE" id="PS00375">
    <property type="entry name" value="UDPGT"/>
    <property type="match status" value="1"/>
</dbReference>
<evidence type="ECO:0000313" key="7">
    <source>
        <dbReference type="EMBL" id="WOG91838.1"/>
    </source>
</evidence>
<evidence type="ECO:0000256" key="6">
    <source>
        <dbReference type="RuleBase" id="RU362057"/>
    </source>
</evidence>
<dbReference type="InterPro" id="IPR002213">
    <property type="entry name" value="UDP_glucos_trans"/>
</dbReference>
<dbReference type="PANTHER" id="PTHR48048:SF45">
    <property type="entry name" value="GLYCOSYLTRANSFERASE"/>
    <property type="match status" value="1"/>
</dbReference>
<dbReference type="FunFam" id="3.40.50.2000:FF:000056">
    <property type="entry name" value="Glycosyltransferase"/>
    <property type="match status" value="1"/>
</dbReference>
<evidence type="ECO:0000256" key="5">
    <source>
        <dbReference type="RuleBase" id="RU003718"/>
    </source>
</evidence>
<dbReference type="Pfam" id="PF00201">
    <property type="entry name" value="UDPGT"/>
    <property type="match status" value="1"/>
</dbReference>
<gene>
    <name evidence="7" type="ORF">DCAR_0311093</name>
</gene>
<proteinExistence type="inferred from homology"/>
<organism evidence="7 8">
    <name type="scientific">Daucus carota subsp. sativus</name>
    <name type="common">Carrot</name>
    <dbReference type="NCBI Taxonomy" id="79200"/>
    <lineage>
        <taxon>Eukaryota</taxon>
        <taxon>Viridiplantae</taxon>
        <taxon>Streptophyta</taxon>
        <taxon>Embryophyta</taxon>
        <taxon>Tracheophyta</taxon>
        <taxon>Spermatophyta</taxon>
        <taxon>Magnoliopsida</taxon>
        <taxon>eudicotyledons</taxon>
        <taxon>Gunneridae</taxon>
        <taxon>Pentapetalae</taxon>
        <taxon>asterids</taxon>
        <taxon>campanulids</taxon>
        <taxon>Apiales</taxon>
        <taxon>Apiaceae</taxon>
        <taxon>Apioideae</taxon>
        <taxon>Scandiceae</taxon>
        <taxon>Daucinae</taxon>
        <taxon>Daucus</taxon>
        <taxon>Daucus sect. Daucus</taxon>
    </lineage>
</organism>
<dbReference type="Proteomes" id="UP000077755">
    <property type="component" value="Chromosome 3"/>
</dbReference>
<reference evidence="7" key="2">
    <citation type="submission" date="2022-03" db="EMBL/GenBank/DDBJ databases">
        <title>Draft title - Genomic analysis of global carrot germplasm unveils the trajectory of domestication and the origin of high carotenoid orange carrot.</title>
        <authorList>
            <person name="Iorizzo M."/>
            <person name="Ellison S."/>
            <person name="Senalik D."/>
            <person name="Macko-Podgorni A."/>
            <person name="Grzebelus D."/>
            <person name="Bostan H."/>
            <person name="Rolling W."/>
            <person name="Curaba J."/>
            <person name="Simon P."/>
        </authorList>
    </citation>
    <scope>NUCLEOTIDE SEQUENCE</scope>
    <source>
        <tissue evidence="7">Leaf</tissue>
    </source>
</reference>
<reference evidence="7" key="1">
    <citation type="journal article" date="2016" name="Nat. Genet.">
        <title>A high-quality carrot genome assembly provides new insights into carotenoid accumulation and asterid genome evolution.</title>
        <authorList>
            <person name="Iorizzo M."/>
            <person name="Ellison S."/>
            <person name="Senalik D."/>
            <person name="Zeng P."/>
            <person name="Satapoomin P."/>
            <person name="Huang J."/>
            <person name="Bowman M."/>
            <person name="Iovene M."/>
            <person name="Sanseverino W."/>
            <person name="Cavagnaro P."/>
            <person name="Yildiz M."/>
            <person name="Macko-Podgorni A."/>
            <person name="Moranska E."/>
            <person name="Grzebelus E."/>
            <person name="Grzebelus D."/>
            <person name="Ashrafi H."/>
            <person name="Zheng Z."/>
            <person name="Cheng S."/>
            <person name="Spooner D."/>
            <person name="Van Deynze A."/>
            <person name="Simon P."/>
        </authorList>
    </citation>
    <scope>NUCLEOTIDE SEQUENCE</scope>
    <source>
        <tissue evidence="7">Leaf</tissue>
    </source>
</reference>
<dbReference type="KEGG" id="dcr:108211326"/>
<evidence type="ECO:0000256" key="1">
    <source>
        <dbReference type="ARBA" id="ARBA00004721"/>
    </source>
</evidence>
<evidence type="ECO:0000256" key="3">
    <source>
        <dbReference type="ARBA" id="ARBA00022679"/>
    </source>
</evidence>
<dbReference type="EC" id="2.4.1.-" evidence="6"/>
<keyword evidence="3 5" id="KW-0808">Transferase</keyword>
<dbReference type="CDD" id="cd03784">
    <property type="entry name" value="GT1_Gtf-like"/>
    <property type="match status" value="1"/>
</dbReference>
<keyword evidence="5" id="KW-0328">Glycosyltransferase</keyword>
<comment type="pathway">
    <text evidence="1">Secondary metabolite biosynthesis; terpenoid biosynthesis.</text>
</comment>
<dbReference type="GO" id="GO:0008299">
    <property type="term" value="P:isoprenoid biosynthetic process"/>
    <property type="evidence" value="ECO:0007669"/>
    <property type="project" value="UniProtKB-KW"/>
</dbReference>
<dbReference type="InterPro" id="IPR035595">
    <property type="entry name" value="UDP_glycos_trans_CS"/>
</dbReference>
<dbReference type="EMBL" id="CP093345">
    <property type="protein sequence ID" value="WOG91838.1"/>
    <property type="molecule type" value="Genomic_DNA"/>
</dbReference>
<dbReference type="InterPro" id="IPR050481">
    <property type="entry name" value="UDP-glycosyltransf_plant"/>
</dbReference>
<keyword evidence="4" id="KW-0414">Isoprene biosynthesis</keyword>
<accession>A0AAF0WP32</accession>
<evidence type="ECO:0000256" key="4">
    <source>
        <dbReference type="ARBA" id="ARBA00023229"/>
    </source>
</evidence>
<protein>
    <recommendedName>
        <fullName evidence="6">Glycosyltransferase</fullName>
        <ecNumber evidence="6">2.4.1.-</ecNumber>
    </recommendedName>
</protein>
<dbReference type="PANTHER" id="PTHR48048">
    <property type="entry name" value="GLYCOSYLTRANSFERASE"/>
    <property type="match status" value="1"/>
</dbReference>
<evidence type="ECO:0000256" key="2">
    <source>
        <dbReference type="ARBA" id="ARBA00009995"/>
    </source>
</evidence>
<keyword evidence="8" id="KW-1185">Reference proteome</keyword>
<sequence length="493" mass="54737">MVRAELIFVPSPGVGHLLSTGEVAKLLARRDERISISILIMKLPYDSGIEALTQNLKREAPERISFVDIPDLDEATRTELMSLPRMSFFTSFIEHQRTPVKNIVKSILEGPDSGKLGGFVIDMFCTSMIEVANEFNVPAYVYFTSGAAFLSLMFYTQNLEENENCREISECKDTDADLPVPGFINPVPVKVLPSVFRTKELSAFIVAIARRLREAKAILVNTVWELEACAIKALADDVNAPLIHHVGPIINFTNAGAANNDKKSEEDIISWLDCQPPLSVVFLCFGSMGSFSNEQVTEIAQALELSGQRFLWSLRRPSQEKEKMKLPTDYEDYSEVLPEGFLARTSGIGKVIGWAPQVTILSHPSVGGFVSHCGWNSTLESIWCGVPMATWPLYSEQQINAFQLVKELGIAVDLKMDYRKGNMLNNEPDPIVTAEEIERGIRCLMDGDSEVRSKMKEMKDQCRKATEEGGSSYTSIGQFLEAVIDTIQEGAST</sequence>
<evidence type="ECO:0000313" key="8">
    <source>
        <dbReference type="Proteomes" id="UP000077755"/>
    </source>
</evidence>